<comment type="caution">
    <text evidence="2">The sequence shown here is derived from an EMBL/GenBank/DDBJ whole genome shotgun (WGS) entry which is preliminary data.</text>
</comment>
<dbReference type="Proteomes" id="UP000325003">
    <property type="component" value="Unassembled WGS sequence"/>
</dbReference>
<proteinExistence type="predicted"/>
<evidence type="ECO:0000256" key="1">
    <source>
        <dbReference type="SAM" id="SignalP"/>
    </source>
</evidence>
<feature type="signal peptide" evidence="1">
    <location>
        <begin position="1"/>
        <end position="32"/>
    </location>
</feature>
<dbReference type="Gene3D" id="2.60.120.260">
    <property type="entry name" value="Galactose-binding domain-like"/>
    <property type="match status" value="1"/>
</dbReference>
<feature type="chain" id="PRO_5023123280" description="Bacterial Ig-like domain-containing protein" evidence="1">
    <location>
        <begin position="33"/>
        <end position="585"/>
    </location>
</feature>
<dbReference type="EMBL" id="VUJV01000001">
    <property type="protein sequence ID" value="KAA1421021.1"/>
    <property type="molecule type" value="Genomic_DNA"/>
</dbReference>
<reference evidence="2 3" key="2">
    <citation type="submission" date="2019-09" db="EMBL/GenBank/DDBJ databases">
        <authorList>
            <person name="Jin C."/>
        </authorList>
    </citation>
    <scope>NUCLEOTIDE SEQUENCE [LARGE SCALE GENOMIC DNA]</scope>
    <source>
        <strain evidence="2 3">BN130099</strain>
    </source>
</reference>
<keyword evidence="1" id="KW-0732">Signal</keyword>
<protein>
    <recommendedName>
        <fullName evidence="4">Bacterial Ig-like domain-containing protein</fullName>
    </recommendedName>
</protein>
<dbReference type="AlphaFoldDB" id="A0A5B1LJY0"/>
<accession>A0A5B1LJY0</accession>
<keyword evidence="3" id="KW-1185">Reference proteome</keyword>
<evidence type="ECO:0000313" key="2">
    <source>
        <dbReference type="EMBL" id="KAA1421021.1"/>
    </source>
</evidence>
<dbReference type="RefSeq" id="WP_149726481.1">
    <property type="nucleotide sequence ID" value="NZ_VUJV01000001.1"/>
</dbReference>
<gene>
    <name evidence="2" type="ORF">F0U44_01425</name>
</gene>
<sequence>MRPSVRIVGAAVALGAAAAAFPLLSTTPTAGAADFTGGDLVVYRVGAAGGTLTNAAAPVFLDEYDPSGTKKQSLALPTTAANGNLPLTAAGLSRSEGLISRSPDGRFVTVTGYAAAPGTTGPSGASLTASSPATVSRVVGIVDGHGGVDTSTSVTGGNAPSIIRSAATQNGDDLFVAGGNGGVLSTTLGGTSTSSAGGTPSSNFNQLSYQSGSLFTSGILNDHLSLVGSGGTLTPVPGLPDNLLTYGYAVLDLSAGLGWNGTTADTIYLANASERAGVVDKYRFNGTNWVRAGAFDVPGVSGLVADVEGGAVSLALTTPTKLLTLNDPSGTASAFDPTGPTVLASAPAGTEFRGVALAPTATPGPSLFLRTPSRGSNVAISSPTFPVTAYVSGGTVSGVTVTVGGNTAPATKGSGNVWTANVSTTGLTAGAATLSISATNGDGTTTVTRPVNLSGTSAGALTTGTYAPTSTGITRKGTWKSYNTSLSPTGKGQKSSVKDNTIKAKVYGNKLVLVFTGGPAAGKVKITVDGKATTVDLYAASVKKKTKAFTFTGALATHNVVITVAGSKNANSSGKTVSVAALQVL</sequence>
<evidence type="ECO:0000313" key="3">
    <source>
        <dbReference type="Proteomes" id="UP000325003"/>
    </source>
</evidence>
<organism evidence="2 3">
    <name type="scientific">Nocardioides humilatus</name>
    <dbReference type="NCBI Taxonomy" id="2607660"/>
    <lineage>
        <taxon>Bacteria</taxon>
        <taxon>Bacillati</taxon>
        <taxon>Actinomycetota</taxon>
        <taxon>Actinomycetes</taxon>
        <taxon>Propionibacteriales</taxon>
        <taxon>Nocardioidaceae</taxon>
        <taxon>Nocardioides</taxon>
    </lineage>
</organism>
<reference evidence="2 3" key="1">
    <citation type="submission" date="2019-09" db="EMBL/GenBank/DDBJ databases">
        <title>Nocardioides panacisoli sp. nov., isolated from the soil of a ginseng field.</title>
        <authorList>
            <person name="Cho C."/>
        </authorList>
    </citation>
    <scope>NUCLEOTIDE SEQUENCE [LARGE SCALE GENOMIC DNA]</scope>
    <source>
        <strain evidence="2 3">BN130099</strain>
    </source>
</reference>
<name>A0A5B1LJY0_9ACTN</name>
<evidence type="ECO:0008006" key="4">
    <source>
        <dbReference type="Google" id="ProtNLM"/>
    </source>
</evidence>